<dbReference type="InterPro" id="IPR020846">
    <property type="entry name" value="MFS_dom"/>
</dbReference>
<dbReference type="PROSITE" id="PS50850">
    <property type="entry name" value="MFS"/>
    <property type="match status" value="1"/>
</dbReference>
<keyword evidence="5 7" id="KW-0472">Membrane</keyword>
<reference evidence="10 11" key="1">
    <citation type="submission" date="2019-03" db="EMBL/GenBank/DDBJ databases">
        <authorList>
            <person name="Gaulin E."/>
            <person name="Dumas B."/>
        </authorList>
    </citation>
    <scope>NUCLEOTIDE SEQUENCE [LARGE SCALE GENOMIC DNA]</scope>
    <source>
        <strain evidence="10">CBS 568.67</strain>
    </source>
</reference>
<dbReference type="EMBL" id="CAADRA010000024">
    <property type="protein sequence ID" value="VFT77705.1"/>
    <property type="molecule type" value="Genomic_DNA"/>
</dbReference>
<dbReference type="PANTHER" id="PTHR23505">
    <property type="entry name" value="SPINSTER"/>
    <property type="match status" value="1"/>
</dbReference>
<organism evidence="10 11">
    <name type="scientific">Aphanomyces stellatus</name>
    <dbReference type="NCBI Taxonomy" id="120398"/>
    <lineage>
        <taxon>Eukaryota</taxon>
        <taxon>Sar</taxon>
        <taxon>Stramenopiles</taxon>
        <taxon>Oomycota</taxon>
        <taxon>Saprolegniomycetes</taxon>
        <taxon>Saprolegniales</taxon>
        <taxon>Verrucalvaceae</taxon>
        <taxon>Aphanomyces</taxon>
    </lineage>
</organism>
<reference evidence="9" key="2">
    <citation type="submission" date="2019-06" db="EMBL/GenBank/DDBJ databases">
        <title>Genomics analysis of Aphanomyces spp. identifies a new class of oomycete effector associated with host adaptation.</title>
        <authorList>
            <person name="Gaulin E."/>
        </authorList>
    </citation>
    <scope>NUCLEOTIDE SEQUENCE</scope>
    <source>
        <strain evidence="9">CBS 578.67</strain>
    </source>
</reference>
<feature type="transmembrane region" description="Helical" evidence="7">
    <location>
        <begin position="143"/>
        <end position="163"/>
    </location>
</feature>
<dbReference type="Pfam" id="PF07690">
    <property type="entry name" value="MFS_1"/>
    <property type="match status" value="1"/>
</dbReference>
<feature type="transmembrane region" description="Helical" evidence="7">
    <location>
        <begin position="80"/>
        <end position="101"/>
    </location>
</feature>
<accession>A0A485K338</accession>
<dbReference type="OrthoDB" id="6770063at2759"/>
<evidence type="ECO:0000256" key="6">
    <source>
        <dbReference type="ARBA" id="ARBA00024338"/>
    </source>
</evidence>
<feature type="transmembrane region" description="Helical" evidence="7">
    <location>
        <begin position="284"/>
        <end position="307"/>
    </location>
</feature>
<protein>
    <submittedName>
        <fullName evidence="10">Aste57867_480 protein</fullName>
    </submittedName>
</protein>
<evidence type="ECO:0000256" key="4">
    <source>
        <dbReference type="ARBA" id="ARBA00022989"/>
    </source>
</evidence>
<evidence type="ECO:0000259" key="8">
    <source>
        <dbReference type="PROSITE" id="PS50850"/>
    </source>
</evidence>
<proteinExistence type="inferred from homology"/>
<dbReference type="AlphaFoldDB" id="A0A485K338"/>
<feature type="transmembrane region" description="Helical" evidence="7">
    <location>
        <begin position="6"/>
        <end position="22"/>
    </location>
</feature>
<keyword evidence="11" id="KW-1185">Reference proteome</keyword>
<dbReference type="PANTHER" id="PTHR23505:SF79">
    <property type="entry name" value="PROTEIN SPINSTER"/>
    <property type="match status" value="1"/>
</dbReference>
<feature type="domain" description="Major facilitator superfamily (MFS) profile" evidence="8">
    <location>
        <begin position="9"/>
        <end position="487"/>
    </location>
</feature>
<comment type="similarity">
    <text evidence="6">Belongs to the major facilitator superfamily. Spinster (TC 2.A.1.49) family.</text>
</comment>
<dbReference type="GO" id="GO:0022857">
    <property type="term" value="F:transmembrane transporter activity"/>
    <property type="evidence" value="ECO:0007669"/>
    <property type="project" value="InterPro"/>
</dbReference>
<evidence type="ECO:0000256" key="7">
    <source>
        <dbReference type="SAM" id="Phobius"/>
    </source>
</evidence>
<feature type="transmembrane region" description="Helical" evidence="7">
    <location>
        <begin position="51"/>
        <end position="74"/>
    </location>
</feature>
<dbReference type="Proteomes" id="UP000332933">
    <property type="component" value="Unassembled WGS sequence"/>
</dbReference>
<dbReference type="EMBL" id="VJMH01000024">
    <property type="protein sequence ID" value="KAF0720211.1"/>
    <property type="molecule type" value="Genomic_DNA"/>
</dbReference>
<dbReference type="InterPro" id="IPR011701">
    <property type="entry name" value="MFS"/>
</dbReference>
<sequence>MGGWRATGIFVLFCVVNFLNFLDRGIIPGAPTQFQYFIQVTRNVSSSEEGFYLGFLSSSFVASYAIFVVLFGFLSIHVKPFRLVSIGLVVWCLAVLLCGLAKEAMNFQLLLVGRLLSGIGESSFQCIAPAFIDDHAPAGTRSFWLGVFYACSSVGMAFGVQYGAVMANSKLGWHWAFYLEAIVVFPLALICMLAIPAEYNVTPAEAAARHDPEKRAVVGDASHTAAVDDDNHSFFHELGRVCHDPIFGLIIWGTGASIFTLAGLSAFGTLFVVGLGLFQTDTEASVVLGCVVVASGMLGTPLGGLALDHEAAAHAPTRRQHVALGHLVVTTTLSVVLALASWVALPDKVWFLCCYALAMVFYAGSTSATITALLLCVHPSRRALATGVYSLFTHVLGDVPAPVIIGALKDKWAPHCDSVNMEGHIVLNPLCRQLDFHGLLMTMLCPLVWMTWSAVSYGVAYWISCRRVREPTTNPIAASTGPPVAHV</sequence>
<evidence type="ECO:0000313" key="11">
    <source>
        <dbReference type="Proteomes" id="UP000332933"/>
    </source>
</evidence>
<evidence type="ECO:0000256" key="1">
    <source>
        <dbReference type="ARBA" id="ARBA00004141"/>
    </source>
</evidence>
<feature type="transmembrane region" description="Helical" evidence="7">
    <location>
        <begin position="349"/>
        <end position="376"/>
    </location>
</feature>
<name>A0A485K338_9STRA</name>
<feature type="transmembrane region" description="Helical" evidence="7">
    <location>
        <begin position="175"/>
        <end position="195"/>
    </location>
</feature>
<dbReference type="Gene3D" id="1.20.1250.20">
    <property type="entry name" value="MFS general substrate transporter like domains"/>
    <property type="match status" value="1"/>
</dbReference>
<evidence type="ECO:0000313" key="9">
    <source>
        <dbReference type="EMBL" id="KAF0720211.1"/>
    </source>
</evidence>
<feature type="transmembrane region" description="Helical" evidence="7">
    <location>
        <begin position="249"/>
        <end position="278"/>
    </location>
</feature>
<evidence type="ECO:0000256" key="3">
    <source>
        <dbReference type="ARBA" id="ARBA00022692"/>
    </source>
</evidence>
<dbReference type="GO" id="GO:0016020">
    <property type="term" value="C:membrane"/>
    <property type="evidence" value="ECO:0007669"/>
    <property type="project" value="UniProtKB-SubCell"/>
</dbReference>
<dbReference type="InterPro" id="IPR044770">
    <property type="entry name" value="MFS_spinster-like"/>
</dbReference>
<dbReference type="SUPFAM" id="SSF103473">
    <property type="entry name" value="MFS general substrate transporter"/>
    <property type="match status" value="1"/>
</dbReference>
<dbReference type="InterPro" id="IPR036259">
    <property type="entry name" value="MFS_trans_sf"/>
</dbReference>
<evidence type="ECO:0000256" key="5">
    <source>
        <dbReference type="ARBA" id="ARBA00023136"/>
    </source>
</evidence>
<keyword evidence="3 7" id="KW-0812">Transmembrane</keyword>
<comment type="subcellular location">
    <subcellularLocation>
        <location evidence="1">Membrane</location>
        <topology evidence="1">Multi-pass membrane protein</topology>
    </subcellularLocation>
</comment>
<feature type="transmembrane region" description="Helical" evidence="7">
    <location>
        <begin position="323"/>
        <end position="343"/>
    </location>
</feature>
<feature type="transmembrane region" description="Helical" evidence="7">
    <location>
        <begin position="439"/>
        <end position="463"/>
    </location>
</feature>
<evidence type="ECO:0000313" key="10">
    <source>
        <dbReference type="EMBL" id="VFT77705.1"/>
    </source>
</evidence>
<evidence type="ECO:0000256" key="2">
    <source>
        <dbReference type="ARBA" id="ARBA00022448"/>
    </source>
</evidence>
<feature type="transmembrane region" description="Helical" evidence="7">
    <location>
        <begin position="388"/>
        <end position="408"/>
    </location>
</feature>
<keyword evidence="4 7" id="KW-1133">Transmembrane helix</keyword>
<gene>
    <name evidence="10" type="primary">Aste57867_480</name>
    <name evidence="9" type="ORF">As57867_000479</name>
    <name evidence="10" type="ORF">ASTE57867_480</name>
</gene>
<keyword evidence="2" id="KW-0813">Transport</keyword>